<dbReference type="GO" id="GO:0008270">
    <property type="term" value="F:zinc ion binding"/>
    <property type="evidence" value="ECO:0007669"/>
    <property type="project" value="UniProtKB-UniRule"/>
</dbReference>
<evidence type="ECO:0000256" key="6">
    <source>
        <dbReference type="ARBA" id="ARBA00013779"/>
    </source>
</evidence>
<dbReference type="NCBIfam" id="TIGR00167">
    <property type="entry name" value="cbbA"/>
    <property type="match status" value="1"/>
</dbReference>
<dbReference type="GO" id="GO:0004332">
    <property type="term" value="F:fructose-bisphosphate aldolase activity"/>
    <property type="evidence" value="ECO:0007669"/>
    <property type="project" value="UniProtKB-EC"/>
</dbReference>
<comment type="cofactor">
    <cofactor evidence="13 14">
        <name>Zn(2+)</name>
        <dbReference type="ChEBI" id="CHEBI:29105"/>
    </cofactor>
    <text evidence="13 14">Binds 2 Zn(2+) ions per subunit. One is catalytic and the other provides a structural contribution.</text>
</comment>
<keyword evidence="16" id="KW-1185">Reference proteome</keyword>
<dbReference type="EC" id="4.1.2.13" evidence="5 14"/>
<dbReference type="AlphaFoldDB" id="A0A1G4MFG0"/>
<dbReference type="Pfam" id="PF01116">
    <property type="entry name" value="F_bP_aldolase"/>
    <property type="match status" value="1"/>
</dbReference>
<feature type="binding site" evidence="12">
    <location>
        <position position="228"/>
    </location>
    <ligand>
        <name>dihydroxyacetone phosphate</name>
        <dbReference type="ChEBI" id="CHEBI:57642"/>
    </ligand>
</feature>
<feature type="binding site" evidence="12">
    <location>
        <begin position="268"/>
        <end position="270"/>
    </location>
    <ligand>
        <name>dihydroxyacetone phosphate</name>
        <dbReference type="ChEBI" id="CHEBI:57642"/>
    </ligand>
</feature>
<evidence type="ECO:0000256" key="11">
    <source>
        <dbReference type="PIRSR" id="PIRSR001359-1"/>
    </source>
</evidence>
<dbReference type="InterPro" id="IPR000771">
    <property type="entry name" value="FBA_II"/>
</dbReference>
<accession>A0A1G4MFG0</accession>
<feature type="binding site" evidence="13">
    <location>
        <position position="227"/>
    </location>
    <ligand>
        <name>Zn(2+)</name>
        <dbReference type="ChEBI" id="CHEBI:29105"/>
        <label>1</label>
        <note>catalytic</note>
    </ligand>
</feature>
<dbReference type="PROSITE" id="PS00602">
    <property type="entry name" value="ALDOLASE_CLASS_II_1"/>
    <property type="match status" value="1"/>
</dbReference>
<evidence type="ECO:0000313" key="15">
    <source>
        <dbReference type="EMBL" id="SCW02479.1"/>
    </source>
</evidence>
<feature type="binding site" evidence="13">
    <location>
        <position position="145"/>
    </location>
    <ligand>
        <name>Zn(2+)</name>
        <dbReference type="ChEBI" id="CHEBI:29105"/>
        <label>2</label>
    </ligand>
</feature>
<dbReference type="EMBL" id="LT598490">
    <property type="protein sequence ID" value="SCW02479.1"/>
    <property type="molecule type" value="Genomic_DNA"/>
</dbReference>
<comment type="similarity">
    <text evidence="4 14">Belongs to the class II fructose-bisphosphate aldolase family.</text>
</comment>
<evidence type="ECO:0000313" key="16">
    <source>
        <dbReference type="Proteomes" id="UP000190831"/>
    </source>
</evidence>
<sequence>MGVQEVLKRKTGVIVGDDVRALFDYAKAHKFAIPAINVTSSSTVVAALEAARDNKSPIILQTSNGGAAYFAGKGVSNEGQNASIKGAVAAAHYIRSIAPAYGIPVVLHSDHCAKKLLPWYDGMLAADEAYFKEHGEPLFSSHMLDLSEESDEENIATCVKYFTRMAKMNQWLEMEIGITGGEEDGVNNENASEDSLYTKPEQVFAVYEALHPISPNFSIAAAFGNVHGVYQVGNVVLSPQILGDHQKYAAEKTKAAAGAKPLYLVFHGGSGSTDQEFHTGIDNGVVKVNLDTDCQFAYLEGIRDYVLNKKDYLMTPVGNPEGKDKPNKKFFDPRVWVREGEKTMSKRIAHALQVFRTVDSL</sequence>
<reference evidence="16" key="1">
    <citation type="submission" date="2016-03" db="EMBL/GenBank/DDBJ databases">
        <authorList>
            <person name="Devillers H."/>
        </authorList>
    </citation>
    <scope>NUCLEOTIDE SEQUENCE [LARGE SCALE GENOMIC DNA]</scope>
</reference>
<keyword evidence="7 13" id="KW-0479">Metal-binding</keyword>
<comment type="function">
    <text evidence="2 14">Catalyzes the aldol condensation of dihydroxyacetone phosphate (DHAP or glycerone-phosphate) with glyceraldehyde 3-phosphate (G3P) to form fructose 1,6-bisphosphate (FBP) in gluconeogenesis and the reverse reaction in glycolysis.</text>
</comment>
<keyword evidence="10 14" id="KW-0456">Lyase</keyword>
<dbReference type="CDD" id="cd00946">
    <property type="entry name" value="FBP_aldolase_IIA"/>
    <property type="match status" value="1"/>
</dbReference>
<evidence type="ECO:0000256" key="5">
    <source>
        <dbReference type="ARBA" id="ARBA00013068"/>
    </source>
</evidence>
<comment type="pathway">
    <text evidence="3 14">Carbohydrate degradation; glycolysis; D-glyceraldehyde 3-phosphate and glycerone phosphate from D-glucose: step 4/4.</text>
</comment>
<keyword evidence="9 14" id="KW-0324">Glycolysis</keyword>
<feature type="binding site" evidence="13">
    <location>
        <position position="111"/>
    </location>
    <ligand>
        <name>Zn(2+)</name>
        <dbReference type="ChEBI" id="CHEBI:29105"/>
        <label>1</label>
        <note>catalytic</note>
    </ligand>
</feature>
<dbReference type="NCBIfam" id="TIGR01520">
    <property type="entry name" value="FruBisAldo_II_A"/>
    <property type="match status" value="1"/>
</dbReference>
<feature type="binding site" evidence="13">
    <location>
        <position position="175"/>
    </location>
    <ligand>
        <name>Zn(2+)</name>
        <dbReference type="ChEBI" id="CHEBI:29105"/>
        <label>2</label>
    </ligand>
</feature>
<dbReference type="NCBIfam" id="NF006628">
    <property type="entry name" value="PRK09197.1"/>
    <property type="match status" value="1"/>
</dbReference>
<dbReference type="FunFam" id="3.20.20.70:FF:000013">
    <property type="entry name" value="Class II fructose-bisphosphate aldolase"/>
    <property type="match status" value="1"/>
</dbReference>
<dbReference type="OrthoDB" id="35652at2759"/>
<evidence type="ECO:0000256" key="7">
    <source>
        <dbReference type="ARBA" id="ARBA00022723"/>
    </source>
</evidence>
<dbReference type="PANTHER" id="PTHR30559:SF0">
    <property type="entry name" value="FRUCTOSE-BISPHOSPHATE ALDOLASE"/>
    <property type="match status" value="1"/>
</dbReference>
<dbReference type="PANTHER" id="PTHR30559">
    <property type="entry name" value="FRUCTOSE-BISPHOSPHATE ALDOLASE CLASS 2"/>
    <property type="match status" value="1"/>
</dbReference>
<feature type="binding site" evidence="12">
    <location>
        <begin position="289"/>
        <end position="292"/>
    </location>
    <ligand>
        <name>dihydroxyacetone phosphate</name>
        <dbReference type="ChEBI" id="CHEBI:57642"/>
    </ligand>
</feature>
<proteinExistence type="inferred from homology"/>
<evidence type="ECO:0000256" key="10">
    <source>
        <dbReference type="ARBA" id="ARBA00023239"/>
    </source>
</evidence>
<dbReference type="STRING" id="4955.A0A1G4MFG0"/>
<dbReference type="Gene3D" id="3.20.20.70">
    <property type="entry name" value="Aldolase class I"/>
    <property type="match status" value="1"/>
</dbReference>
<gene>
    <name evidence="15" type="ORF">LAFE_0F07338G</name>
</gene>
<dbReference type="GO" id="GO:0006094">
    <property type="term" value="P:gluconeogenesis"/>
    <property type="evidence" value="ECO:0007669"/>
    <property type="project" value="TreeGrafter"/>
</dbReference>
<protein>
    <recommendedName>
        <fullName evidence="6 14">Fructose-bisphosphate aldolase</fullName>
        <shortName evidence="14">FBP aldolase</shortName>
        <ecNumber evidence="5 14">4.1.2.13</ecNumber>
    </recommendedName>
</protein>
<evidence type="ECO:0000256" key="14">
    <source>
        <dbReference type="RuleBase" id="RU366023"/>
    </source>
</evidence>
<evidence type="ECO:0000256" key="8">
    <source>
        <dbReference type="ARBA" id="ARBA00022833"/>
    </source>
</evidence>
<evidence type="ECO:0000256" key="3">
    <source>
        <dbReference type="ARBA" id="ARBA00004714"/>
    </source>
</evidence>
<evidence type="ECO:0000256" key="1">
    <source>
        <dbReference type="ARBA" id="ARBA00000441"/>
    </source>
</evidence>
<dbReference type="InterPro" id="IPR013785">
    <property type="entry name" value="Aldolase_TIM"/>
</dbReference>
<comment type="catalytic activity">
    <reaction evidence="1 14">
        <text>beta-D-fructose 1,6-bisphosphate = D-glyceraldehyde 3-phosphate + dihydroxyacetone phosphate</text>
        <dbReference type="Rhea" id="RHEA:14729"/>
        <dbReference type="ChEBI" id="CHEBI:32966"/>
        <dbReference type="ChEBI" id="CHEBI:57642"/>
        <dbReference type="ChEBI" id="CHEBI:59776"/>
        <dbReference type="EC" id="4.1.2.13"/>
    </reaction>
</comment>
<name>A0A1G4MFG0_LACFM</name>
<evidence type="ECO:0000256" key="13">
    <source>
        <dbReference type="PIRSR" id="PIRSR001359-3"/>
    </source>
</evidence>
<feature type="binding site" evidence="13">
    <location>
        <position position="267"/>
    </location>
    <ligand>
        <name>Zn(2+)</name>
        <dbReference type="ChEBI" id="CHEBI:29105"/>
        <label>1</label>
        <note>catalytic</note>
    </ligand>
</feature>
<dbReference type="PROSITE" id="PS00806">
    <property type="entry name" value="ALDOLASE_CLASS_II_2"/>
    <property type="match status" value="1"/>
</dbReference>
<dbReference type="PIRSF" id="PIRSF001359">
    <property type="entry name" value="F_bP_aldolase_II"/>
    <property type="match status" value="1"/>
</dbReference>
<dbReference type="UniPathway" id="UPA00109">
    <property type="reaction ID" value="UER00183"/>
</dbReference>
<evidence type="ECO:0000256" key="2">
    <source>
        <dbReference type="ARBA" id="ARBA00002181"/>
    </source>
</evidence>
<keyword evidence="8 13" id="KW-0862">Zinc</keyword>
<dbReference type="GO" id="GO:0005829">
    <property type="term" value="C:cytosol"/>
    <property type="evidence" value="ECO:0007669"/>
    <property type="project" value="TreeGrafter"/>
</dbReference>
<dbReference type="SUPFAM" id="SSF51569">
    <property type="entry name" value="Aldolase"/>
    <property type="match status" value="1"/>
</dbReference>
<dbReference type="InterPro" id="IPR006411">
    <property type="entry name" value="Fruct_bisP_bact"/>
</dbReference>
<evidence type="ECO:0000256" key="9">
    <source>
        <dbReference type="ARBA" id="ARBA00023152"/>
    </source>
</evidence>
<dbReference type="OMA" id="PRTWGKL"/>
<feature type="active site" description="Proton donor" evidence="11">
    <location>
        <position position="110"/>
    </location>
</feature>
<dbReference type="GO" id="GO:0006096">
    <property type="term" value="P:glycolytic process"/>
    <property type="evidence" value="ECO:0007669"/>
    <property type="project" value="UniProtKB-UniPathway"/>
</dbReference>
<evidence type="ECO:0000256" key="12">
    <source>
        <dbReference type="PIRSR" id="PIRSR001359-2"/>
    </source>
</evidence>
<evidence type="ECO:0000256" key="4">
    <source>
        <dbReference type="ARBA" id="ARBA00005812"/>
    </source>
</evidence>
<organism evidence="15 16">
    <name type="scientific">Lachancea fermentati</name>
    <name type="common">Zygosaccharomyces fermentati</name>
    <dbReference type="NCBI Taxonomy" id="4955"/>
    <lineage>
        <taxon>Eukaryota</taxon>
        <taxon>Fungi</taxon>
        <taxon>Dikarya</taxon>
        <taxon>Ascomycota</taxon>
        <taxon>Saccharomycotina</taxon>
        <taxon>Saccharomycetes</taxon>
        <taxon>Saccharomycetales</taxon>
        <taxon>Saccharomycetaceae</taxon>
        <taxon>Lachancea</taxon>
    </lineage>
</organism>
<dbReference type="Proteomes" id="UP000190831">
    <property type="component" value="Chromosome F"/>
</dbReference>